<evidence type="ECO:0000256" key="7">
    <source>
        <dbReference type="ARBA" id="ARBA00023136"/>
    </source>
</evidence>
<dbReference type="InterPro" id="IPR050391">
    <property type="entry name" value="Mito_Metabolite_Transporter"/>
</dbReference>
<keyword evidence="7 8" id="KW-0472">Membrane</keyword>
<keyword evidence="3 9" id="KW-0813">Transport</keyword>
<dbReference type="SUPFAM" id="SSF103506">
    <property type="entry name" value="Mitochondrial carrier"/>
    <property type="match status" value="1"/>
</dbReference>
<gene>
    <name evidence="10" type="ORF">DBRI00130_LOCUS37570</name>
</gene>
<organism evidence="10">
    <name type="scientific">Ditylum brightwellii</name>
    <dbReference type="NCBI Taxonomy" id="49249"/>
    <lineage>
        <taxon>Eukaryota</taxon>
        <taxon>Sar</taxon>
        <taxon>Stramenopiles</taxon>
        <taxon>Ochrophyta</taxon>
        <taxon>Bacillariophyta</taxon>
        <taxon>Mediophyceae</taxon>
        <taxon>Lithodesmiophycidae</taxon>
        <taxon>Lithodesmiales</taxon>
        <taxon>Lithodesmiaceae</taxon>
        <taxon>Ditylum</taxon>
    </lineage>
</organism>
<dbReference type="InterPro" id="IPR002067">
    <property type="entry name" value="MCP"/>
</dbReference>
<evidence type="ECO:0000256" key="8">
    <source>
        <dbReference type="PROSITE-ProRule" id="PRU00282"/>
    </source>
</evidence>
<evidence type="ECO:0000256" key="3">
    <source>
        <dbReference type="ARBA" id="ARBA00022448"/>
    </source>
</evidence>
<evidence type="ECO:0000256" key="1">
    <source>
        <dbReference type="ARBA" id="ARBA00004141"/>
    </source>
</evidence>
<accession>A0A7S4W8C1</accession>
<dbReference type="EMBL" id="HBNS01049189">
    <property type="protein sequence ID" value="CAE4650320.1"/>
    <property type="molecule type" value="Transcribed_RNA"/>
</dbReference>
<reference evidence="10" key="1">
    <citation type="submission" date="2021-01" db="EMBL/GenBank/DDBJ databases">
        <authorList>
            <person name="Corre E."/>
            <person name="Pelletier E."/>
            <person name="Niang G."/>
            <person name="Scheremetjew M."/>
            <person name="Finn R."/>
            <person name="Kale V."/>
            <person name="Holt S."/>
            <person name="Cochrane G."/>
            <person name="Meng A."/>
            <person name="Brown T."/>
            <person name="Cohen L."/>
        </authorList>
    </citation>
    <scope>NUCLEOTIDE SEQUENCE</scope>
    <source>
        <strain evidence="10">GSO104</strain>
    </source>
</reference>
<evidence type="ECO:0000313" key="10">
    <source>
        <dbReference type="EMBL" id="CAE4650320.1"/>
    </source>
</evidence>
<keyword evidence="5" id="KW-0677">Repeat</keyword>
<evidence type="ECO:0008006" key="11">
    <source>
        <dbReference type="Google" id="ProtNLM"/>
    </source>
</evidence>
<dbReference type="GO" id="GO:0016020">
    <property type="term" value="C:membrane"/>
    <property type="evidence" value="ECO:0007669"/>
    <property type="project" value="UniProtKB-SubCell"/>
</dbReference>
<dbReference type="PRINTS" id="PR00926">
    <property type="entry name" value="MITOCARRIER"/>
</dbReference>
<dbReference type="PANTHER" id="PTHR45618">
    <property type="entry name" value="MITOCHONDRIAL DICARBOXYLATE CARRIER-RELATED"/>
    <property type="match status" value="1"/>
</dbReference>
<dbReference type="InterPro" id="IPR023395">
    <property type="entry name" value="MCP_dom_sf"/>
</dbReference>
<evidence type="ECO:0000256" key="9">
    <source>
        <dbReference type="RuleBase" id="RU000488"/>
    </source>
</evidence>
<dbReference type="Pfam" id="PF00153">
    <property type="entry name" value="Mito_carr"/>
    <property type="match status" value="3"/>
</dbReference>
<name>A0A7S4W8C1_9STRA</name>
<feature type="repeat" description="Solcar" evidence="8">
    <location>
        <begin position="108"/>
        <end position="199"/>
    </location>
</feature>
<comment type="similarity">
    <text evidence="2 9">Belongs to the mitochondrial carrier (TC 2.A.29) family.</text>
</comment>
<evidence type="ECO:0000256" key="5">
    <source>
        <dbReference type="ARBA" id="ARBA00022737"/>
    </source>
</evidence>
<keyword evidence="4 8" id="KW-0812">Transmembrane</keyword>
<comment type="subcellular location">
    <subcellularLocation>
        <location evidence="1">Membrane</location>
        <topology evidence="1">Multi-pass membrane protein</topology>
    </subcellularLocation>
</comment>
<keyword evidence="6" id="KW-1133">Transmembrane helix</keyword>
<dbReference type="Gene3D" id="1.50.40.10">
    <property type="entry name" value="Mitochondrial carrier domain"/>
    <property type="match status" value="1"/>
</dbReference>
<dbReference type="GO" id="GO:0055085">
    <property type="term" value="P:transmembrane transport"/>
    <property type="evidence" value="ECO:0007669"/>
    <property type="project" value="InterPro"/>
</dbReference>
<sequence>MDNSNVLKGLLYGGIASCVAETCTMPVDVVKTRLQMDGAGGQRLYKGPLDCAGALVRAEGPSALFKGLPPALLRQSTYGSLRYGLYGPIRNSLGVEPGTPKTEIPMWKKVFAGGVAGALASAVANPTDLVKVRLQTDGQLKGKDGKFLPKKYNGMAHAFVSIIREEGVLGLWNGVGPTVGRAAVLAAAELSTYDEVKGQLLQSPYFEEGLLCTVCTATVSGLLSTIASSPFDVVKSRVMGQPLNADGSGQLYRGMIDCFVKSAKNEGVLSLYNGFVPNFSRVVPRVVIVFIVMENLKAAFG</sequence>
<dbReference type="InterPro" id="IPR018108">
    <property type="entry name" value="MCP_transmembrane"/>
</dbReference>
<evidence type="ECO:0000256" key="6">
    <source>
        <dbReference type="ARBA" id="ARBA00022989"/>
    </source>
</evidence>
<feature type="repeat" description="Solcar" evidence="8">
    <location>
        <begin position="208"/>
        <end position="299"/>
    </location>
</feature>
<dbReference type="PROSITE" id="PS50920">
    <property type="entry name" value="SOLCAR"/>
    <property type="match status" value="3"/>
</dbReference>
<evidence type="ECO:0000256" key="2">
    <source>
        <dbReference type="ARBA" id="ARBA00006375"/>
    </source>
</evidence>
<proteinExistence type="inferred from homology"/>
<evidence type="ECO:0000256" key="4">
    <source>
        <dbReference type="ARBA" id="ARBA00022692"/>
    </source>
</evidence>
<feature type="repeat" description="Solcar" evidence="8">
    <location>
        <begin position="4"/>
        <end position="92"/>
    </location>
</feature>
<dbReference type="AlphaFoldDB" id="A0A7S4W8C1"/>
<protein>
    <recommendedName>
        <fullName evidence="11">Mitochondrial carrier protein</fullName>
    </recommendedName>
</protein>